<dbReference type="SUPFAM" id="SSF56176">
    <property type="entry name" value="FAD-binding/transporter-associated domain-like"/>
    <property type="match status" value="1"/>
</dbReference>
<feature type="signal peptide" evidence="3">
    <location>
        <begin position="1"/>
        <end position="24"/>
    </location>
</feature>
<name>A0ABR4EHP5_9PEZI</name>
<keyword evidence="6" id="KW-1185">Reference proteome</keyword>
<dbReference type="InterPro" id="IPR006094">
    <property type="entry name" value="Oxid_FAD_bind_N"/>
</dbReference>
<dbReference type="Pfam" id="PF08031">
    <property type="entry name" value="BBE"/>
    <property type="match status" value="1"/>
</dbReference>
<keyword evidence="2" id="KW-0560">Oxidoreductase</keyword>
<accession>A0ABR4EHP5</accession>
<evidence type="ECO:0000256" key="1">
    <source>
        <dbReference type="ARBA" id="ARBA00005466"/>
    </source>
</evidence>
<dbReference type="InterPro" id="IPR012951">
    <property type="entry name" value="BBE"/>
</dbReference>
<dbReference type="PANTHER" id="PTHR13878">
    <property type="entry name" value="GULONOLACTONE OXIDASE"/>
    <property type="match status" value="1"/>
</dbReference>
<evidence type="ECO:0000259" key="4">
    <source>
        <dbReference type="PROSITE" id="PS51387"/>
    </source>
</evidence>
<evidence type="ECO:0000256" key="3">
    <source>
        <dbReference type="SAM" id="SignalP"/>
    </source>
</evidence>
<dbReference type="InterPro" id="IPR036318">
    <property type="entry name" value="FAD-bd_PCMH-like_sf"/>
</dbReference>
<dbReference type="PROSITE" id="PS51387">
    <property type="entry name" value="FAD_PCMH"/>
    <property type="match status" value="1"/>
</dbReference>
<dbReference type="Gene3D" id="3.30.465.10">
    <property type="match status" value="2"/>
</dbReference>
<organism evidence="5 6">
    <name type="scientific">Diaporthe vaccinii</name>
    <dbReference type="NCBI Taxonomy" id="105482"/>
    <lineage>
        <taxon>Eukaryota</taxon>
        <taxon>Fungi</taxon>
        <taxon>Dikarya</taxon>
        <taxon>Ascomycota</taxon>
        <taxon>Pezizomycotina</taxon>
        <taxon>Sordariomycetes</taxon>
        <taxon>Sordariomycetidae</taxon>
        <taxon>Diaporthales</taxon>
        <taxon>Diaporthaceae</taxon>
        <taxon>Diaporthe</taxon>
        <taxon>Diaporthe eres species complex</taxon>
    </lineage>
</organism>
<dbReference type="InterPro" id="IPR050432">
    <property type="entry name" value="FAD-linked_Oxidoreductases_BP"/>
</dbReference>
<comment type="caution">
    <text evidence="5">The sequence shown here is derived from an EMBL/GenBank/DDBJ whole genome shotgun (WGS) entry which is preliminary data.</text>
</comment>
<dbReference type="EMBL" id="JBAWTH010000053">
    <property type="protein sequence ID" value="KAL2281975.1"/>
    <property type="molecule type" value="Genomic_DNA"/>
</dbReference>
<proteinExistence type="inferred from homology"/>
<dbReference type="Pfam" id="PF01565">
    <property type="entry name" value="FAD_binding_4"/>
    <property type="match status" value="1"/>
</dbReference>
<reference evidence="5 6" key="1">
    <citation type="submission" date="2024-03" db="EMBL/GenBank/DDBJ databases">
        <title>A high-quality draft genome sequence of Diaporthe vaccinii, a causative agent of upright dieback and viscid rot disease in cranberry plants.</title>
        <authorList>
            <person name="Sarrasin M."/>
            <person name="Lang B.F."/>
            <person name="Burger G."/>
        </authorList>
    </citation>
    <scope>NUCLEOTIDE SEQUENCE [LARGE SCALE GENOMIC DNA]</scope>
    <source>
        <strain evidence="5 6">IS7</strain>
    </source>
</reference>
<evidence type="ECO:0000313" key="5">
    <source>
        <dbReference type="EMBL" id="KAL2281975.1"/>
    </source>
</evidence>
<dbReference type="InterPro" id="IPR016166">
    <property type="entry name" value="FAD-bd_PCMH"/>
</dbReference>
<sequence>MHTIGRISTLSLYLAGIFFARIQAHPTGASQGYQSPCRCFPDDTCWPSAQVWDEFNATIGGRLISTIPMAAVCHTTAEFAVYNPAACEALQSEWYLPETHIQSSSSVMAPLFTNNSCNPFLPSNVSCSRGNYARYAVNATGAADYQKTLQFVREHNIRLVIRNTGHDYNGKSTGAGSLSLWTNHLKSREMVAFNSSSYSGKAFRLGAGVLAVEAYEFADLNGHTVVGPNLPSVGLIGGYSQGGGHGPLASRYGLAADQVLAWELVLASGEVITASPDEPKYSDLFWALSGGGGGTFGAVLSATVKAHPAMGISTANLTFSASAESTDAFWEAVEIFTKHVPTINNANATAIWYVQGLTFSLATLWGPGFTKEDLDNLVQPLLDNLDALKLAYSYSSEQHASFLEGFTSQAPVSVGILGIGGRLIPLSAVEENSTALTTAIRRVTGSGALFSGVSFNVSGPPEDSISANPYWRESVFDAVIGLPFNYTHWEQNYEDADLITEELLPQFEELTPNGAAYLNEADFQQPNWEETFYGSNWDQLSHIKSKYDPTDVFYALGAVGSERWTQQIEGRLCQV</sequence>
<evidence type="ECO:0000313" key="6">
    <source>
        <dbReference type="Proteomes" id="UP001600888"/>
    </source>
</evidence>
<dbReference type="Proteomes" id="UP001600888">
    <property type="component" value="Unassembled WGS sequence"/>
</dbReference>
<comment type="similarity">
    <text evidence="1">Belongs to the oxygen-dependent FAD-linked oxidoreductase family.</text>
</comment>
<keyword evidence="3" id="KW-0732">Signal</keyword>
<evidence type="ECO:0000256" key="2">
    <source>
        <dbReference type="ARBA" id="ARBA00023002"/>
    </source>
</evidence>
<gene>
    <name evidence="5" type="ORF">FJTKL_11234</name>
</gene>
<feature type="domain" description="FAD-binding PCMH-type" evidence="4">
    <location>
        <begin position="128"/>
        <end position="309"/>
    </location>
</feature>
<dbReference type="PANTHER" id="PTHR13878:SF91">
    <property type="entry name" value="FAD BINDING DOMAIN PROTEIN (AFU_ORTHOLOGUE AFUA_6G12070)-RELATED"/>
    <property type="match status" value="1"/>
</dbReference>
<dbReference type="InterPro" id="IPR016169">
    <property type="entry name" value="FAD-bd_PCMH_sub2"/>
</dbReference>
<protein>
    <recommendedName>
        <fullName evidence="4">FAD-binding PCMH-type domain-containing protein</fullName>
    </recommendedName>
</protein>
<feature type="chain" id="PRO_5045910074" description="FAD-binding PCMH-type domain-containing protein" evidence="3">
    <location>
        <begin position="25"/>
        <end position="575"/>
    </location>
</feature>